<protein>
    <submittedName>
        <fullName evidence="1">Uncharacterized protein</fullName>
    </submittedName>
</protein>
<proteinExistence type="predicted"/>
<dbReference type="RefSeq" id="WP_229718753.1">
    <property type="nucleotide sequence ID" value="NZ_BMMH01000004.1"/>
</dbReference>
<accession>A0A917RJE1</accession>
<dbReference type="AlphaFoldDB" id="A0A917RJE1"/>
<name>A0A917RJE1_9NOCA</name>
<sequence length="651" mass="73051">MFEQRDRWLEELDEYTGRKKTITCTAGRMPLTAIVHEISNACADAREHTGQQVRDWQSMASDLDEAATWIGPQLQKLVGSKATVVHQTITSQLLVPKTNGRGYNLEDSVRPVIAGHVDTLAKALEPDEALVAAWSDLVEACRDIDYAKYPHERVAYLRDTLVGLSDLRRQGRWFWSPMSTAVKVLFGHASSVRDAQVRVGDPVDPITPENFNAPTNLTDSELATLAERCIVQTPATADYVVWFRLHPAFVKGYECMTHGNVTFYDAQQLASALCDHERARENFSVVPEELLTDKIRELQLSDDMDDFSGFEYLPQLVYARVAVDGVERHRAVEMARLYLDTVLAVAGAPEEMWQVLGGTLLFGDGFYNPRPTEWGPKHPMPNPVFFENDYFSTNLREMTADGFLITSERAQQLQPVLALLHALTGVPREDPQAIVTAAVRAIEHCNTWVAPHEKYNWYAFAEEYLFDEFAVTSLANRIGHDAFAAVVQHRPDRTPGAPDDPALRAIQDDIEESGWSSHFDVRKALPHVGTLRRIYSKHWLVRQLSETDDILRSTTALGSSFDAEFRLLNARVGRLTRSRNAAIHGGTLSTAACESIADFALAMGRSALNTVIRAIVTGETVSMYATHQRDQYRQRIDNLRRGGDLKYLFSS</sequence>
<organism evidence="1 2">
    <name type="scientific">Nocardia jinanensis</name>
    <dbReference type="NCBI Taxonomy" id="382504"/>
    <lineage>
        <taxon>Bacteria</taxon>
        <taxon>Bacillati</taxon>
        <taxon>Actinomycetota</taxon>
        <taxon>Actinomycetes</taxon>
        <taxon>Mycobacteriales</taxon>
        <taxon>Nocardiaceae</taxon>
        <taxon>Nocardia</taxon>
    </lineage>
</organism>
<reference evidence="1" key="2">
    <citation type="submission" date="2020-09" db="EMBL/GenBank/DDBJ databases">
        <authorList>
            <person name="Sun Q."/>
            <person name="Zhou Y."/>
        </authorList>
    </citation>
    <scope>NUCLEOTIDE SEQUENCE</scope>
    <source>
        <strain evidence="1">CGMCC 4.3508</strain>
    </source>
</reference>
<evidence type="ECO:0000313" key="1">
    <source>
        <dbReference type="EMBL" id="GGL11261.1"/>
    </source>
</evidence>
<dbReference type="EMBL" id="BMMH01000004">
    <property type="protein sequence ID" value="GGL11261.1"/>
    <property type="molecule type" value="Genomic_DNA"/>
</dbReference>
<dbReference type="Proteomes" id="UP000638263">
    <property type="component" value="Unassembled WGS sequence"/>
</dbReference>
<comment type="caution">
    <text evidence="1">The sequence shown here is derived from an EMBL/GenBank/DDBJ whole genome shotgun (WGS) entry which is preliminary data.</text>
</comment>
<keyword evidence="2" id="KW-1185">Reference proteome</keyword>
<gene>
    <name evidence="1" type="ORF">GCM10011588_27180</name>
</gene>
<evidence type="ECO:0000313" key="2">
    <source>
        <dbReference type="Proteomes" id="UP000638263"/>
    </source>
</evidence>
<reference evidence="1" key="1">
    <citation type="journal article" date="2014" name="Int. J. Syst. Evol. Microbiol.">
        <title>Complete genome sequence of Corynebacterium casei LMG S-19264T (=DSM 44701T), isolated from a smear-ripened cheese.</title>
        <authorList>
            <consortium name="US DOE Joint Genome Institute (JGI-PGF)"/>
            <person name="Walter F."/>
            <person name="Albersmeier A."/>
            <person name="Kalinowski J."/>
            <person name="Ruckert C."/>
        </authorList>
    </citation>
    <scope>NUCLEOTIDE SEQUENCE</scope>
    <source>
        <strain evidence="1">CGMCC 4.3508</strain>
    </source>
</reference>